<dbReference type="KEGG" id="csep:CP523_04235"/>
<evidence type="ECO:0000313" key="4">
    <source>
        <dbReference type="Proteomes" id="UP000280586"/>
    </source>
</evidence>
<dbReference type="GeneID" id="303559894"/>
<dbReference type="Proteomes" id="UP001055437">
    <property type="component" value="Chromosome"/>
</dbReference>
<dbReference type="OrthoDB" id="1852297at2"/>
<sequence>MNRSLKICKYQLKSSVKSIMIFYAIFLGVLSLIAYLNKFLHTNTNCSVIEFSTIIFIFICALNSFKYEFYFSQGNNISRKSFLKGTVLYGISLSAILAFIDIIINRLFNLVVSCPMGYDSLYGNAVNLSSSNFFIPNNAINYLISTYLFNISSYIFWFMLAFFIGILMFRLNKSKKFLLLGILVAFIIYINVFSDILLSLMLFITNSFGLNTFNPYKGIISFNILSIIIILGQYLLIRKVEANKN</sequence>
<feature type="transmembrane region" description="Helical" evidence="1">
    <location>
        <begin position="86"/>
        <end position="108"/>
    </location>
</feature>
<keyword evidence="1" id="KW-0472">Membrane</keyword>
<dbReference type="AlphaFoldDB" id="A0A9N7PKN1"/>
<feature type="transmembrane region" description="Helical" evidence="1">
    <location>
        <begin position="48"/>
        <end position="65"/>
    </location>
</feature>
<feature type="transmembrane region" description="Helical" evidence="1">
    <location>
        <begin position="20"/>
        <end position="36"/>
    </location>
</feature>
<dbReference type="EMBL" id="CP023671">
    <property type="protein sequence ID" value="AYE33736.1"/>
    <property type="molecule type" value="Genomic_DNA"/>
</dbReference>
<keyword evidence="1" id="KW-0812">Transmembrane</keyword>
<reference evidence="3" key="2">
    <citation type="submission" date="2022-06" db="EMBL/GenBank/DDBJ databases">
        <authorList>
            <person name="Holder M.E."/>
            <person name="Ajami N.J."/>
            <person name="Petrosino J.F."/>
        </authorList>
    </citation>
    <scope>NUCLEOTIDE SEQUENCE</scope>
    <source>
        <strain evidence="3">RMA 8861</strain>
    </source>
</reference>
<evidence type="ECO:0000256" key="1">
    <source>
        <dbReference type="SAM" id="Phobius"/>
    </source>
</evidence>
<dbReference type="Proteomes" id="UP000280586">
    <property type="component" value="Chromosome"/>
</dbReference>
<protein>
    <submittedName>
        <fullName evidence="2">Uncharacterized protein</fullName>
    </submittedName>
</protein>
<feature type="transmembrane region" description="Helical" evidence="1">
    <location>
        <begin position="216"/>
        <end position="237"/>
    </location>
</feature>
<evidence type="ECO:0000313" key="2">
    <source>
        <dbReference type="EMBL" id="AYE33736.1"/>
    </source>
</evidence>
<evidence type="ECO:0000313" key="3">
    <source>
        <dbReference type="EMBL" id="USS00298.1"/>
    </source>
</evidence>
<gene>
    <name evidence="2" type="ORF">CP523_04235</name>
    <name evidence="3" type="ORF">NH397_12480</name>
</gene>
<dbReference type="EMBL" id="CP099799">
    <property type="protein sequence ID" value="USS00298.1"/>
    <property type="molecule type" value="Genomic_DNA"/>
</dbReference>
<dbReference type="RefSeq" id="WP_066676504.1">
    <property type="nucleotide sequence ID" value="NZ_CABMIZ010000016.1"/>
</dbReference>
<keyword evidence="1" id="KW-1133">Transmembrane helix</keyword>
<name>A0A9N7PKN1_CLOSE</name>
<organism evidence="2 4">
    <name type="scientific">Clostridium septicum</name>
    <dbReference type="NCBI Taxonomy" id="1504"/>
    <lineage>
        <taxon>Bacteria</taxon>
        <taxon>Bacillati</taxon>
        <taxon>Bacillota</taxon>
        <taxon>Clostridia</taxon>
        <taxon>Eubacteriales</taxon>
        <taxon>Clostridiaceae</taxon>
        <taxon>Clostridium</taxon>
    </lineage>
</organism>
<feature type="transmembrane region" description="Helical" evidence="1">
    <location>
        <begin position="178"/>
        <end position="204"/>
    </location>
</feature>
<accession>A0A9N7PKN1</accession>
<proteinExistence type="predicted"/>
<reference evidence="2 4" key="1">
    <citation type="submission" date="2017-09" db="EMBL/GenBank/DDBJ databases">
        <authorList>
            <person name="Thomas P."/>
            <person name="Seyboldt C."/>
        </authorList>
    </citation>
    <scope>NUCLEOTIDE SEQUENCE [LARGE SCALE GENOMIC DNA]</scope>
    <source>
        <strain evidence="2 4">DSM 7534</strain>
    </source>
</reference>
<keyword evidence="5" id="KW-1185">Reference proteome</keyword>
<feature type="transmembrane region" description="Helical" evidence="1">
    <location>
        <begin position="151"/>
        <end position="171"/>
    </location>
</feature>
<evidence type="ECO:0000313" key="5">
    <source>
        <dbReference type="Proteomes" id="UP001055437"/>
    </source>
</evidence>